<keyword evidence="3" id="KW-1185">Reference proteome</keyword>
<reference evidence="2" key="1">
    <citation type="journal article" date="2022" name="bioRxiv">
        <title>Sequencing and chromosome-scale assembly of the giantPleurodeles waltlgenome.</title>
        <authorList>
            <person name="Brown T."/>
            <person name="Elewa A."/>
            <person name="Iarovenko S."/>
            <person name="Subramanian E."/>
            <person name="Araus A.J."/>
            <person name="Petzold A."/>
            <person name="Susuki M."/>
            <person name="Suzuki K.-i.T."/>
            <person name="Hayashi T."/>
            <person name="Toyoda A."/>
            <person name="Oliveira C."/>
            <person name="Osipova E."/>
            <person name="Leigh N.D."/>
            <person name="Simon A."/>
            <person name="Yun M.H."/>
        </authorList>
    </citation>
    <scope>NUCLEOTIDE SEQUENCE</scope>
    <source>
        <strain evidence="2">20211129_DDA</strain>
        <tissue evidence="2">Liver</tissue>
    </source>
</reference>
<evidence type="ECO:0000313" key="2">
    <source>
        <dbReference type="EMBL" id="KAJ1127620.1"/>
    </source>
</evidence>
<gene>
    <name evidence="2" type="ORF">NDU88_006016</name>
</gene>
<protein>
    <submittedName>
        <fullName evidence="2">Uncharacterized protein</fullName>
    </submittedName>
</protein>
<comment type="caution">
    <text evidence="2">The sequence shown here is derived from an EMBL/GenBank/DDBJ whole genome shotgun (WGS) entry which is preliminary data.</text>
</comment>
<accession>A0AAV7PHM6</accession>
<dbReference type="Proteomes" id="UP001066276">
    <property type="component" value="Chromosome 7"/>
</dbReference>
<evidence type="ECO:0000313" key="3">
    <source>
        <dbReference type="Proteomes" id="UP001066276"/>
    </source>
</evidence>
<proteinExistence type="predicted"/>
<evidence type="ECO:0000256" key="1">
    <source>
        <dbReference type="SAM" id="MobiDB-lite"/>
    </source>
</evidence>
<dbReference type="AlphaFoldDB" id="A0AAV7PHM6"/>
<dbReference type="EMBL" id="JANPWB010000011">
    <property type="protein sequence ID" value="KAJ1127620.1"/>
    <property type="molecule type" value="Genomic_DNA"/>
</dbReference>
<feature type="region of interest" description="Disordered" evidence="1">
    <location>
        <begin position="24"/>
        <end position="70"/>
    </location>
</feature>
<organism evidence="2 3">
    <name type="scientific">Pleurodeles waltl</name>
    <name type="common">Iberian ribbed newt</name>
    <dbReference type="NCBI Taxonomy" id="8319"/>
    <lineage>
        <taxon>Eukaryota</taxon>
        <taxon>Metazoa</taxon>
        <taxon>Chordata</taxon>
        <taxon>Craniata</taxon>
        <taxon>Vertebrata</taxon>
        <taxon>Euteleostomi</taxon>
        <taxon>Amphibia</taxon>
        <taxon>Batrachia</taxon>
        <taxon>Caudata</taxon>
        <taxon>Salamandroidea</taxon>
        <taxon>Salamandridae</taxon>
        <taxon>Pleurodelinae</taxon>
        <taxon>Pleurodeles</taxon>
    </lineage>
</organism>
<sequence>MRDTERIEDGEECITLKMMKLREARKMTHEERRVGNKDDGRKMEEEDKSNSKEKARFRKNRNGNIEKRRGEEVLFNPVRGLVAEWRRQRNREKKEGKVSLYFGISLESF</sequence>
<feature type="compositionally biased region" description="Basic and acidic residues" evidence="1">
    <location>
        <begin position="24"/>
        <end position="54"/>
    </location>
</feature>
<name>A0AAV7PHM6_PLEWA</name>